<dbReference type="RefSeq" id="WP_346097855.1">
    <property type="nucleotide sequence ID" value="NZ_BAAABY010000039.1"/>
</dbReference>
<evidence type="ECO:0000313" key="2">
    <source>
        <dbReference type="Proteomes" id="UP001500909"/>
    </source>
</evidence>
<keyword evidence="2" id="KW-1185">Reference proteome</keyword>
<gene>
    <name evidence="1" type="ORF">GCM10010361_54210</name>
</gene>
<dbReference type="Gene3D" id="3.30.530.20">
    <property type="match status" value="1"/>
</dbReference>
<dbReference type="SUPFAM" id="SSF55961">
    <property type="entry name" value="Bet v1-like"/>
    <property type="match status" value="1"/>
</dbReference>
<dbReference type="Proteomes" id="UP001500909">
    <property type="component" value="Unassembled WGS sequence"/>
</dbReference>
<dbReference type="InterPro" id="IPR023393">
    <property type="entry name" value="START-like_dom_sf"/>
</dbReference>
<reference evidence="1 2" key="1">
    <citation type="journal article" date="2019" name="Int. J. Syst. Evol. Microbiol.">
        <title>The Global Catalogue of Microorganisms (GCM) 10K type strain sequencing project: providing services to taxonomists for standard genome sequencing and annotation.</title>
        <authorList>
            <consortium name="The Broad Institute Genomics Platform"/>
            <consortium name="The Broad Institute Genome Sequencing Center for Infectious Disease"/>
            <person name="Wu L."/>
            <person name="Ma J."/>
        </authorList>
    </citation>
    <scope>NUCLEOTIDE SEQUENCE [LARGE SCALE GENOMIC DNA]</scope>
    <source>
        <strain evidence="1 2">JCM 4805</strain>
    </source>
</reference>
<protein>
    <submittedName>
        <fullName evidence="1">SRPBCC family protein</fullName>
    </submittedName>
</protein>
<organism evidence="1 2">
    <name type="scientific">Streptomyces olivaceiscleroticus</name>
    <dbReference type="NCBI Taxonomy" id="68245"/>
    <lineage>
        <taxon>Bacteria</taxon>
        <taxon>Bacillati</taxon>
        <taxon>Actinomycetota</taxon>
        <taxon>Actinomycetes</taxon>
        <taxon>Kitasatosporales</taxon>
        <taxon>Streptomycetaceae</taxon>
        <taxon>Streptomyces</taxon>
    </lineage>
</organism>
<dbReference type="EMBL" id="BAAABY010000039">
    <property type="protein sequence ID" value="GAA0482494.1"/>
    <property type="molecule type" value="Genomic_DNA"/>
</dbReference>
<sequence length="174" mass="18577">MRYADGPKAECEIRIAAAVPRVWGLVSDIGLPARLSPELQRVEWLDGATAPAVGARFAGHNRHPKIGEWRTVSQLVTVAAGHEFGWAVLDTAGRFGAPVTDPAQALATWRFTLTPAFGGVLLRHSVRVGPGASGLSTVIARMPDREEHLIEARLAELRTGMTATLEGIKALAEA</sequence>
<comment type="caution">
    <text evidence="1">The sequence shown here is derived from an EMBL/GenBank/DDBJ whole genome shotgun (WGS) entry which is preliminary data.</text>
</comment>
<proteinExistence type="predicted"/>
<dbReference type="CDD" id="cd07812">
    <property type="entry name" value="SRPBCC"/>
    <property type="match status" value="1"/>
</dbReference>
<name>A0ABN1ARQ5_9ACTN</name>
<evidence type="ECO:0000313" key="1">
    <source>
        <dbReference type="EMBL" id="GAA0482494.1"/>
    </source>
</evidence>
<dbReference type="InterPro" id="IPR019587">
    <property type="entry name" value="Polyketide_cyclase/dehydratase"/>
</dbReference>
<accession>A0ABN1ARQ5</accession>
<dbReference type="Pfam" id="PF10604">
    <property type="entry name" value="Polyketide_cyc2"/>
    <property type="match status" value="1"/>
</dbReference>